<evidence type="ECO:0000313" key="1">
    <source>
        <dbReference type="EMBL" id="KAL0121172.1"/>
    </source>
</evidence>
<dbReference type="EMBL" id="JADYXP020000007">
    <property type="protein sequence ID" value="KAL0121172.1"/>
    <property type="molecule type" value="Genomic_DNA"/>
</dbReference>
<sequence>MTGLIIRHRPGVKPTSACKIVRAERDSPKKRKAISWRSGTDGAAFIILHSQTPRTTSNRDTFRSFARDRFVKVRARLRAYKKILKNCFTSVSFPRLFCCERIVSIKKMMHNRYANLWECVETGQPGYEANGLRNVRQIAPSA</sequence>
<reference evidence="1 2" key="1">
    <citation type="submission" date="2023-03" db="EMBL/GenBank/DDBJ databases">
        <title>High recombination rates correlate with genetic variation in Cardiocondyla obscurior ants.</title>
        <authorList>
            <person name="Errbii M."/>
        </authorList>
    </citation>
    <scope>NUCLEOTIDE SEQUENCE [LARGE SCALE GENOMIC DNA]</scope>
    <source>
        <strain evidence="1">Alpha-2009</strain>
        <tissue evidence="1">Whole body</tissue>
    </source>
</reference>
<dbReference type="AlphaFoldDB" id="A0AAW2G0V6"/>
<protein>
    <submittedName>
        <fullName evidence="1">Uncharacterized protein</fullName>
    </submittedName>
</protein>
<comment type="caution">
    <text evidence="1">The sequence shown here is derived from an EMBL/GenBank/DDBJ whole genome shotgun (WGS) entry which is preliminary data.</text>
</comment>
<keyword evidence="2" id="KW-1185">Reference proteome</keyword>
<accession>A0AAW2G0V6</accession>
<name>A0AAW2G0V6_9HYME</name>
<organism evidence="1 2">
    <name type="scientific">Cardiocondyla obscurior</name>
    <dbReference type="NCBI Taxonomy" id="286306"/>
    <lineage>
        <taxon>Eukaryota</taxon>
        <taxon>Metazoa</taxon>
        <taxon>Ecdysozoa</taxon>
        <taxon>Arthropoda</taxon>
        <taxon>Hexapoda</taxon>
        <taxon>Insecta</taxon>
        <taxon>Pterygota</taxon>
        <taxon>Neoptera</taxon>
        <taxon>Endopterygota</taxon>
        <taxon>Hymenoptera</taxon>
        <taxon>Apocrita</taxon>
        <taxon>Aculeata</taxon>
        <taxon>Formicoidea</taxon>
        <taxon>Formicidae</taxon>
        <taxon>Myrmicinae</taxon>
        <taxon>Cardiocondyla</taxon>
    </lineage>
</organism>
<dbReference type="Proteomes" id="UP001430953">
    <property type="component" value="Unassembled WGS sequence"/>
</dbReference>
<proteinExistence type="predicted"/>
<evidence type="ECO:0000313" key="2">
    <source>
        <dbReference type="Proteomes" id="UP001430953"/>
    </source>
</evidence>
<gene>
    <name evidence="1" type="ORF">PUN28_008684</name>
</gene>